<evidence type="ECO:0000313" key="6">
    <source>
        <dbReference type="Proteomes" id="UP000053370"/>
    </source>
</evidence>
<dbReference type="SMART" id="SM00382">
    <property type="entry name" value="AAA"/>
    <property type="match status" value="1"/>
</dbReference>
<evidence type="ECO:0000256" key="2">
    <source>
        <dbReference type="ARBA" id="ARBA00022741"/>
    </source>
</evidence>
<dbReference type="InterPro" id="IPR017871">
    <property type="entry name" value="ABC_transporter-like_CS"/>
</dbReference>
<organism evidence="5">
    <name type="scientific">Flexilinea flocculi</name>
    <dbReference type="NCBI Taxonomy" id="1678840"/>
    <lineage>
        <taxon>Bacteria</taxon>
        <taxon>Bacillati</taxon>
        <taxon>Chloroflexota</taxon>
        <taxon>Anaerolineae</taxon>
        <taxon>Anaerolineales</taxon>
        <taxon>Anaerolineaceae</taxon>
        <taxon>Flexilinea</taxon>
    </lineage>
</organism>
<dbReference type="InterPro" id="IPR027417">
    <property type="entry name" value="P-loop_NTPase"/>
</dbReference>
<dbReference type="Proteomes" id="UP000053370">
    <property type="component" value="Unassembled WGS sequence"/>
</dbReference>
<evidence type="ECO:0000259" key="4">
    <source>
        <dbReference type="PROSITE" id="PS50893"/>
    </source>
</evidence>
<protein>
    <submittedName>
        <fullName evidence="5">ABC-type nitrate/sulfonate/bicarbonate transport system, ATPase component</fullName>
    </submittedName>
</protein>
<dbReference type="PANTHER" id="PTHR42788:SF13">
    <property type="entry name" value="ALIPHATIC SULFONATES IMPORT ATP-BINDING PROTEIN SSUB"/>
    <property type="match status" value="1"/>
</dbReference>
<reference evidence="5" key="1">
    <citation type="journal article" date="2015" name="Genome Announc.">
        <title>Draft Genome Sequence of Anaerolineae Strain TC1, a Novel Isolate from a Methanogenic Wastewater Treatment System.</title>
        <authorList>
            <person name="Matsuura N."/>
            <person name="Tourlousse D.M."/>
            <person name="Sun L."/>
            <person name="Toyonaga M."/>
            <person name="Kuroda K."/>
            <person name="Ohashi A."/>
            <person name="Cruz R."/>
            <person name="Yamaguchi T."/>
            <person name="Sekiguchi Y."/>
        </authorList>
    </citation>
    <scope>NUCLEOTIDE SEQUENCE [LARGE SCALE GENOMIC DNA]</scope>
    <source>
        <strain evidence="5">TC1</strain>
    </source>
</reference>
<dbReference type="PATRIC" id="fig|1678840.3.peg.1076"/>
<dbReference type="GO" id="GO:0005524">
    <property type="term" value="F:ATP binding"/>
    <property type="evidence" value="ECO:0007669"/>
    <property type="project" value="UniProtKB-KW"/>
</dbReference>
<dbReference type="InterPro" id="IPR003593">
    <property type="entry name" value="AAA+_ATPase"/>
</dbReference>
<accession>A0A0K8PBC9</accession>
<gene>
    <name evidence="5" type="ORF">ATC1_12485</name>
</gene>
<dbReference type="PANTHER" id="PTHR42788">
    <property type="entry name" value="TAURINE IMPORT ATP-BINDING PROTEIN-RELATED"/>
    <property type="match status" value="1"/>
</dbReference>
<dbReference type="OrthoDB" id="9784450at2"/>
<keyword evidence="3" id="KW-0067">ATP-binding</keyword>
<dbReference type="PROSITE" id="PS50893">
    <property type="entry name" value="ABC_TRANSPORTER_2"/>
    <property type="match status" value="1"/>
</dbReference>
<dbReference type="GO" id="GO:0016887">
    <property type="term" value="F:ATP hydrolysis activity"/>
    <property type="evidence" value="ECO:0007669"/>
    <property type="project" value="InterPro"/>
</dbReference>
<evidence type="ECO:0000256" key="3">
    <source>
        <dbReference type="ARBA" id="ARBA00022840"/>
    </source>
</evidence>
<sequence length="263" mass="30039">MENKIFRINRISKSFGSENSDSKVEVIKEISMEILEKEFVVILGNSGCGKSTFLKILGGILPASSGNIEFNGKDYGQEIPRDVLKKFGFVFQNNNLLQWRTTEGNLRFMLEMMHLKGEQWTARIDEMLDIVGLKAYKKEYPHELSGGMRQRVGIARALVHNPDVLILDQPLGALDAITRKMLSYEILNIWKKTQKTVVMVTNNVDEALLLANRIFVLSPVLPTTISHEIQVNIPITARDENIYENQRFNELREMINDIVRSTI</sequence>
<keyword evidence="2" id="KW-0547">Nucleotide-binding</keyword>
<dbReference type="RefSeq" id="WP_062278799.1">
    <property type="nucleotide sequence ID" value="NZ_DF968180.1"/>
</dbReference>
<dbReference type="InterPro" id="IPR050166">
    <property type="entry name" value="ABC_transporter_ATP-bind"/>
</dbReference>
<dbReference type="AlphaFoldDB" id="A0A0K8PBC9"/>
<name>A0A0K8PBC9_9CHLR</name>
<dbReference type="EMBL" id="DF968180">
    <property type="protein sequence ID" value="GAP39946.1"/>
    <property type="molecule type" value="Genomic_DNA"/>
</dbReference>
<keyword evidence="1" id="KW-0813">Transport</keyword>
<dbReference type="Pfam" id="PF00005">
    <property type="entry name" value="ABC_tran"/>
    <property type="match status" value="1"/>
</dbReference>
<dbReference type="InterPro" id="IPR003439">
    <property type="entry name" value="ABC_transporter-like_ATP-bd"/>
</dbReference>
<dbReference type="PROSITE" id="PS00211">
    <property type="entry name" value="ABC_TRANSPORTER_1"/>
    <property type="match status" value="1"/>
</dbReference>
<dbReference type="SUPFAM" id="SSF52540">
    <property type="entry name" value="P-loop containing nucleoside triphosphate hydrolases"/>
    <property type="match status" value="1"/>
</dbReference>
<evidence type="ECO:0000313" key="5">
    <source>
        <dbReference type="EMBL" id="GAP39946.1"/>
    </source>
</evidence>
<dbReference type="STRING" id="1678840.ATC1_12485"/>
<proteinExistence type="predicted"/>
<keyword evidence="6" id="KW-1185">Reference proteome</keyword>
<dbReference type="CDD" id="cd03293">
    <property type="entry name" value="ABC_NrtD_SsuB_transporters"/>
    <property type="match status" value="1"/>
</dbReference>
<feature type="domain" description="ABC transporter" evidence="4">
    <location>
        <begin position="6"/>
        <end position="244"/>
    </location>
</feature>
<dbReference type="Gene3D" id="3.40.50.300">
    <property type="entry name" value="P-loop containing nucleotide triphosphate hydrolases"/>
    <property type="match status" value="1"/>
</dbReference>
<evidence type="ECO:0000256" key="1">
    <source>
        <dbReference type="ARBA" id="ARBA00022448"/>
    </source>
</evidence>